<accession>A0A9Q3EZY6</accession>
<dbReference type="OrthoDB" id="2518550at2759"/>
<sequence length="228" mass="24883">MPLMLPSDLLTLPPTGLILNSAHHPYTNAAPSRCDSNAALTTPYTSAPTLILYAAYNPYTPAEPSGYASDAATSSPCSPLLMPLHLCRLPFLHSHIRSIGYVPESGSETSDMVSSHELGIEVESLSHESNPDTPVLPESHPSSSQKPNFKSYEKEKTAELCVPTEEAGQDDIIFSGEVEIISKEQFVSNITQTIPSLEKLQKESKIPDYVNQKISEAMGLLKMDFKHK</sequence>
<organism evidence="2 3">
    <name type="scientific">Austropuccinia psidii MF-1</name>
    <dbReference type="NCBI Taxonomy" id="1389203"/>
    <lineage>
        <taxon>Eukaryota</taxon>
        <taxon>Fungi</taxon>
        <taxon>Dikarya</taxon>
        <taxon>Basidiomycota</taxon>
        <taxon>Pucciniomycotina</taxon>
        <taxon>Pucciniomycetes</taxon>
        <taxon>Pucciniales</taxon>
        <taxon>Sphaerophragmiaceae</taxon>
        <taxon>Austropuccinia</taxon>
    </lineage>
</organism>
<gene>
    <name evidence="2" type="ORF">O181_067601</name>
</gene>
<reference evidence="2" key="1">
    <citation type="submission" date="2021-03" db="EMBL/GenBank/DDBJ databases">
        <title>Draft genome sequence of rust myrtle Austropuccinia psidii MF-1, a brazilian biotype.</title>
        <authorList>
            <person name="Quecine M.C."/>
            <person name="Pachon D.M.R."/>
            <person name="Bonatelli M.L."/>
            <person name="Correr F.H."/>
            <person name="Franceschini L.M."/>
            <person name="Leite T.F."/>
            <person name="Margarido G.R.A."/>
            <person name="Almeida C.A."/>
            <person name="Ferrarezi J.A."/>
            <person name="Labate C.A."/>
        </authorList>
    </citation>
    <scope>NUCLEOTIDE SEQUENCE</scope>
    <source>
        <strain evidence="2">MF-1</strain>
    </source>
</reference>
<dbReference type="AlphaFoldDB" id="A0A9Q3EZY6"/>
<keyword evidence="3" id="KW-1185">Reference proteome</keyword>
<protein>
    <submittedName>
        <fullName evidence="2">Uncharacterized protein</fullName>
    </submittedName>
</protein>
<evidence type="ECO:0000313" key="2">
    <source>
        <dbReference type="EMBL" id="MBW0527886.1"/>
    </source>
</evidence>
<comment type="caution">
    <text evidence="2">The sequence shown here is derived from an EMBL/GenBank/DDBJ whole genome shotgun (WGS) entry which is preliminary data.</text>
</comment>
<evidence type="ECO:0000256" key="1">
    <source>
        <dbReference type="SAM" id="MobiDB-lite"/>
    </source>
</evidence>
<name>A0A9Q3EZY6_9BASI</name>
<dbReference type="EMBL" id="AVOT02033901">
    <property type="protein sequence ID" value="MBW0527886.1"/>
    <property type="molecule type" value="Genomic_DNA"/>
</dbReference>
<proteinExistence type="predicted"/>
<feature type="region of interest" description="Disordered" evidence="1">
    <location>
        <begin position="124"/>
        <end position="150"/>
    </location>
</feature>
<evidence type="ECO:0000313" key="3">
    <source>
        <dbReference type="Proteomes" id="UP000765509"/>
    </source>
</evidence>
<dbReference type="Proteomes" id="UP000765509">
    <property type="component" value="Unassembled WGS sequence"/>
</dbReference>